<comment type="caution">
    <text evidence="2">The sequence shown here is derived from an EMBL/GenBank/DDBJ whole genome shotgun (WGS) entry which is preliminary data.</text>
</comment>
<feature type="transmembrane region" description="Helical" evidence="1">
    <location>
        <begin position="21"/>
        <end position="40"/>
    </location>
</feature>
<sequence length="154" mass="16650">MIDEKQQIKIYIEDKRPTTTAMWIFYGAVALSIVGVSGWVNWQFGAARAGLLGGLIALSLDAILFITCLRHARKHNGINAGMDGFLICMLMLVGVICAAGFFTVKGGEAQYNQTVETGNKLTGAITNVNTKMGKSERLDSNYANVKVAKALIAY</sequence>
<keyword evidence="1" id="KW-1133">Transmembrane helix</keyword>
<name>X0SNS3_9ZZZZ</name>
<dbReference type="AlphaFoldDB" id="X0SNS3"/>
<feature type="transmembrane region" description="Helical" evidence="1">
    <location>
        <begin position="52"/>
        <end position="72"/>
    </location>
</feature>
<evidence type="ECO:0000313" key="2">
    <source>
        <dbReference type="EMBL" id="GAF77487.1"/>
    </source>
</evidence>
<keyword evidence="1" id="KW-0812">Transmembrane</keyword>
<accession>X0SNS3</accession>
<reference evidence="2" key="1">
    <citation type="journal article" date="2014" name="Front. Microbiol.">
        <title>High frequency of phylogenetically diverse reductive dehalogenase-homologous genes in deep subseafloor sedimentary metagenomes.</title>
        <authorList>
            <person name="Kawai M."/>
            <person name="Futagami T."/>
            <person name="Toyoda A."/>
            <person name="Takaki Y."/>
            <person name="Nishi S."/>
            <person name="Hori S."/>
            <person name="Arai W."/>
            <person name="Tsubouchi T."/>
            <person name="Morono Y."/>
            <person name="Uchiyama I."/>
            <person name="Ito T."/>
            <person name="Fujiyama A."/>
            <person name="Inagaki F."/>
            <person name="Takami H."/>
        </authorList>
    </citation>
    <scope>NUCLEOTIDE SEQUENCE</scope>
    <source>
        <strain evidence="2">Expedition CK06-06</strain>
    </source>
</reference>
<proteinExistence type="predicted"/>
<gene>
    <name evidence="2" type="ORF">S01H1_11199</name>
</gene>
<feature type="transmembrane region" description="Helical" evidence="1">
    <location>
        <begin position="84"/>
        <end position="104"/>
    </location>
</feature>
<protein>
    <submittedName>
        <fullName evidence="2">Uncharacterized protein</fullName>
    </submittedName>
</protein>
<dbReference type="EMBL" id="BARS01005708">
    <property type="protein sequence ID" value="GAF77487.1"/>
    <property type="molecule type" value="Genomic_DNA"/>
</dbReference>
<keyword evidence="1" id="KW-0472">Membrane</keyword>
<organism evidence="2">
    <name type="scientific">marine sediment metagenome</name>
    <dbReference type="NCBI Taxonomy" id="412755"/>
    <lineage>
        <taxon>unclassified sequences</taxon>
        <taxon>metagenomes</taxon>
        <taxon>ecological metagenomes</taxon>
    </lineage>
</organism>
<evidence type="ECO:0000256" key="1">
    <source>
        <dbReference type="SAM" id="Phobius"/>
    </source>
</evidence>
<feature type="non-terminal residue" evidence="2">
    <location>
        <position position="154"/>
    </location>
</feature>